<evidence type="ECO:0000259" key="2">
    <source>
        <dbReference type="PROSITE" id="PS50902"/>
    </source>
</evidence>
<proteinExistence type="predicted"/>
<comment type="caution">
    <text evidence="3">The sequence shown here is derived from an EMBL/GenBank/DDBJ whole genome shotgun (WGS) entry which is preliminary data.</text>
</comment>
<evidence type="ECO:0000256" key="1">
    <source>
        <dbReference type="SAM" id="MobiDB-lite"/>
    </source>
</evidence>
<dbReference type="EMBL" id="JAUCGR010000001">
    <property type="protein sequence ID" value="MDM7830189.1"/>
    <property type="molecule type" value="Genomic_DNA"/>
</dbReference>
<dbReference type="PROSITE" id="PS00201">
    <property type="entry name" value="FLAVODOXIN"/>
    <property type="match status" value="1"/>
</dbReference>
<sequence>MAALLVFESMYGSTAAVAEAIAAGLADVRVGATVCEVGLVPPGAVQDETTLLVVGAPTHQRGLSTPRSRSAARHDGDPTLSPGDGVREWLDALPGRCAGRPAAVFDTALLGRRAGSAAPAIARRLGKAGATLVVPPESFAVSGRSSGLLPDELERARSWGRSLALFAAAAAR</sequence>
<reference evidence="3 4" key="1">
    <citation type="submission" date="2023-06" db="EMBL/GenBank/DDBJ databases">
        <title>Cellulomonas sp. MW9 Whole genome sequence.</title>
        <authorList>
            <person name="Park S."/>
        </authorList>
    </citation>
    <scope>NUCLEOTIDE SEQUENCE [LARGE SCALE GENOMIC DNA]</scope>
    <source>
        <strain evidence="3 4">MW9</strain>
    </source>
</reference>
<dbReference type="SUPFAM" id="SSF52218">
    <property type="entry name" value="Flavoproteins"/>
    <property type="match status" value="1"/>
</dbReference>
<feature type="domain" description="Flavodoxin-like" evidence="2">
    <location>
        <begin position="3"/>
        <end position="164"/>
    </location>
</feature>
<dbReference type="RefSeq" id="WP_289444960.1">
    <property type="nucleotide sequence ID" value="NZ_JAUCGR010000001.1"/>
</dbReference>
<accession>A0ABT7S3I5</accession>
<name>A0ABT7S3I5_9CELL</name>
<keyword evidence="4" id="KW-1185">Reference proteome</keyword>
<protein>
    <recommendedName>
        <fullName evidence="2">Flavodoxin-like domain-containing protein</fullName>
    </recommendedName>
</protein>
<dbReference type="InterPro" id="IPR001226">
    <property type="entry name" value="Flavodoxin_CS"/>
</dbReference>
<evidence type="ECO:0000313" key="3">
    <source>
        <dbReference type="EMBL" id="MDM7830189.1"/>
    </source>
</evidence>
<feature type="region of interest" description="Disordered" evidence="1">
    <location>
        <begin position="58"/>
        <end position="84"/>
    </location>
</feature>
<dbReference type="PROSITE" id="PS50902">
    <property type="entry name" value="FLAVODOXIN_LIKE"/>
    <property type="match status" value="1"/>
</dbReference>
<organism evidence="3 4">
    <name type="scientific">Cellulomonas edaphi</name>
    <dbReference type="NCBI Taxonomy" id="3053468"/>
    <lineage>
        <taxon>Bacteria</taxon>
        <taxon>Bacillati</taxon>
        <taxon>Actinomycetota</taxon>
        <taxon>Actinomycetes</taxon>
        <taxon>Micrococcales</taxon>
        <taxon>Cellulomonadaceae</taxon>
        <taxon>Cellulomonas</taxon>
    </lineage>
</organism>
<gene>
    <name evidence="3" type="ORF">QRT05_02495</name>
</gene>
<dbReference type="InterPro" id="IPR008254">
    <property type="entry name" value="Flavodoxin/NO_synth"/>
</dbReference>
<evidence type="ECO:0000313" key="4">
    <source>
        <dbReference type="Proteomes" id="UP001321453"/>
    </source>
</evidence>
<dbReference type="Gene3D" id="3.40.50.360">
    <property type="match status" value="1"/>
</dbReference>
<dbReference type="Proteomes" id="UP001321453">
    <property type="component" value="Unassembled WGS sequence"/>
</dbReference>
<dbReference type="InterPro" id="IPR029039">
    <property type="entry name" value="Flavoprotein-like_sf"/>
</dbReference>